<evidence type="ECO:0000256" key="10">
    <source>
        <dbReference type="ARBA" id="ARBA00022840"/>
    </source>
</evidence>
<dbReference type="GO" id="GO:0071555">
    <property type="term" value="P:cell wall organization"/>
    <property type="evidence" value="ECO:0007669"/>
    <property type="project" value="UniProtKB-KW"/>
</dbReference>
<dbReference type="GO" id="GO:0009252">
    <property type="term" value="P:peptidoglycan biosynthetic process"/>
    <property type="evidence" value="ECO:0007669"/>
    <property type="project" value="UniProtKB-UniRule"/>
</dbReference>
<comment type="catalytic activity">
    <reaction evidence="16 17 18">
        <text>UDP-N-acetyl-alpha-D-muramoyl-L-alanine + D-glutamate + ATP = UDP-N-acetyl-alpha-D-muramoyl-L-alanyl-D-glutamate + ADP + phosphate + H(+)</text>
        <dbReference type="Rhea" id="RHEA:16429"/>
        <dbReference type="ChEBI" id="CHEBI:15378"/>
        <dbReference type="ChEBI" id="CHEBI:29986"/>
        <dbReference type="ChEBI" id="CHEBI:30616"/>
        <dbReference type="ChEBI" id="CHEBI:43474"/>
        <dbReference type="ChEBI" id="CHEBI:83898"/>
        <dbReference type="ChEBI" id="CHEBI:83900"/>
        <dbReference type="ChEBI" id="CHEBI:456216"/>
        <dbReference type="EC" id="6.3.2.9"/>
    </reaction>
</comment>
<evidence type="ECO:0000256" key="6">
    <source>
        <dbReference type="ARBA" id="ARBA00015655"/>
    </source>
</evidence>
<dbReference type="EC" id="6.3.2.9" evidence="5 17"/>
<evidence type="ECO:0000256" key="11">
    <source>
        <dbReference type="ARBA" id="ARBA00022960"/>
    </source>
</evidence>
<evidence type="ECO:0000256" key="16">
    <source>
        <dbReference type="ARBA" id="ARBA00047632"/>
    </source>
</evidence>
<keyword evidence="9 17" id="KW-0547">Nucleotide-binding</keyword>
<evidence type="ECO:0000256" key="1">
    <source>
        <dbReference type="ARBA" id="ARBA00002734"/>
    </source>
</evidence>
<protein>
    <recommendedName>
        <fullName evidence="6 17">UDP-N-acetylmuramoylalanine--D-glutamate ligase</fullName>
        <ecNumber evidence="5 17">6.3.2.9</ecNumber>
    </recommendedName>
    <alternativeName>
        <fullName evidence="15 17">D-glutamic acid-adding enzyme</fullName>
    </alternativeName>
    <alternativeName>
        <fullName evidence="14 17">UDP-N-acetylmuramoyl-L-alanyl-D-glutamate synthetase</fullName>
    </alternativeName>
</protein>
<keyword evidence="10 17" id="KW-0067">ATP-binding</keyword>
<dbReference type="SUPFAM" id="SSF51984">
    <property type="entry name" value="MurCD N-terminal domain"/>
    <property type="match status" value="1"/>
</dbReference>
<keyword evidence="17 18" id="KW-0131">Cell cycle</keyword>
<dbReference type="InterPro" id="IPR036565">
    <property type="entry name" value="Mur-like_cat_sf"/>
</dbReference>
<keyword evidence="17 18" id="KW-0132">Cell division</keyword>
<feature type="domain" description="Mur ligase C-terminal" evidence="19">
    <location>
        <begin position="316"/>
        <end position="432"/>
    </location>
</feature>
<feature type="binding site" evidence="17">
    <location>
        <begin position="117"/>
        <end position="123"/>
    </location>
    <ligand>
        <name>ATP</name>
        <dbReference type="ChEBI" id="CHEBI:30616"/>
    </ligand>
</feature>
<comment type="function">
    <text evidence="1 17 18">Cell wall formation. Catalyzes the addition of glutamate to the nucleotide precursor UDP-N-acetylmuramoyl-L-alanine (UMA).</text>
</comment>
<name>A0A926DU83_9FIRM</name>
<dbReference type="GO" id="GO:0051301">
    <property type="term" value="P:cell division"/>
    <property type="evidence" value="ECO:0007669"/>
    <property type="project" value="UniProtKB-KW"/>
</dbReference>
<dbReference type="EMBL" id="JACRSQ010000013">
    <property type="protein sequence ID" value="MBC8543817.1"/>
    <property type="molecule type" value="Genomic_DNA"/>
</dbReference>
<evidence type="ECO:0000256" key="14">
    <source>
        <dbReference type="ARBA" id="ARBA00030398"/>
    </source>
</evidence>
<keyword evidence="7 17" id="KW-0963">Cytoplasm</keyword>
<comment type="similarity">
    <text evidence="4 17">Belongs to the MurCDEF family.</text>
</comment>
<dbReference type="Pfam" id="PF02875">
    <property type="entry name" value="Mur_ligase_C"/>
    <property type="match status" value="1"/>
</dbReference>
<dbReference type="GO" id="GO:0008764">
    <property type="term" value="F:UDP-N-acetylmuramoylalanine-D-glutamate ligase activity"/>
    <property type="evidence" value="ECO:0007669"/>
    <property type="project" value="UniProtKB-UniRule"/>
</dbReference>
<reference evidence="21" key="1">
    <citation type="submission" date="2020-08" db="EMBL/GenBank/DDBJ databases">
        <title>Genome public.</title>
        <authorList>
            <person name="Liu C."/>
            <person name="Sun Q."/>
        </authorList>
    </citation>
    <scope>NUCLEOTIDE SEQUENCE</scope>
    <source>
        <strain evidence="21">NSJ-32</strain>
    </source>
</reference>
<keyword evidence="8 17" id="KW-0436">Ligase</keyword>
<dbReference type="Pfam" id="PF08245">
    <property type="entry name" value="Mur_ligase_M"/>
    <property type="match status" value="1"/>
</dbReference>
<comment type="subcellular location">
    <subcellularLocation>
        <location evidence="2 17 18">Cytoplasm</location>
    </subcellularLocation>
</comment>
<dbReference type="HAMAP" id="MF_00639">
    <property type="entry name" value="MurD"/>
    <property type="match status" value="1"/>
</dbReference>
<evidence type="ECO:0000256" key="15">
    <source>
        <dbReference type="ARBA" id="ARBA00032324"/>
    </source>
</evidence>
<dbReference type="PANTHER" id="PTHR43692">
    <property type="entry name" value="UDP-N-ACETYLMURAMOYLALANINE--D-GLUTAMATE LIGASE"/>
    <property type="match status" value="1"/>
</dbReference>
<dbReference type="Pfam" id="PF21799">
    <property type="entry name" value="MurD-like_N"/>
    <property type="match status" value="1"/>
</dbReference>
<keyword evidence="11 17" id="KW-0133">Cell shape</keyword>
<gene>
    <name evidence="17" type="primary">murD</name>
    <name evidence="21" type="ORF">H8730_09685</name>
</gene>
<accession>A0A926DU83</accession>
<evidence type="ECO:0000256" key="4">
    <source>
        <dbReference type="ARBA" id="ARBA00010416"/>
    </source>
</evidence>
<evidence type="ECO:0000256" key="7">
    <source>
        <dbReference type="ARBA" id="ARBA00022490"/>
    </source>
</evidence>
<keyword evidence="12 17" id="KW-0573">Peptidoglycan synthesis</keyword>
<dbReference type="Gene3D" id="3.40.1190.10">
    <property type="entry name" value="Mur-like, catalytic domain"/>
    <property type="match status" value="1"/>
</dbReference>
<dbReference type="Proteomes" id="UP000657006">
    <property type="component" value="Unassembled WGS sequence"/>
</dbReference>
<dbReference type="GO" id="GO:0008360">
    <property type="term" value="P:regulation of cell shape"/>
    <property type="evidence" value="ECO:0007669"/>
    <property type="project" value="UniProtKB-KW"/>
</dbReference>
<feature type="domain" description="Mur ligase central" evidence="20">
    <location>
        <begin position="115"/>
        <end position="294"/>
    </location>
</feature>
<comment type="pathway">
    <text evidence="3 17 18">Cell wall biogenesis; peptidoglycan biosynthesis.</text>
</comment>
<organism evidence="21 22">
    <name type="scientific">Bianquea renquensis</name>
    <dbReference type="NCBI Taxonomy" id="2763661"/>
    <lineage>
        <taxon>Bacteria</taxon>
        <taxon>Bacillati</taxon>
        <taxon>Bacillota</taxon>
        <taxon>Clostridia</taxon>
        <taxon>Eubacteriales</taxon>
        <taxon>Bianqueaceae</taxon>
        <taxon>Bianquea</taxon>
    </lineage>
</organism>
<dbReference type="Gene3D" id="3.90.190.20">
    <property type="entry name" value="Mur ligase, C-terminal domain"/>
    <property type="match status" value="1"/>
</dbReference>
<evidence type="ECO:0000256" key="12">
    <source>
        <dbReference type="ARBA" id="ARBA00022984"/>
    </source>
</evidence>
<dbReference type="InterPro" id="IPR005762">
    <property type="entry name" value="MurD"/>
</dbReference>
<dbReference type="SUPFAM" id="SSF53623">
    <property type="entry name" value="MurD-like peptide ligases, catalytic domain"/>
    <property type="match status" value="1"/>
</dbReference>
<evidence type="ECO:0000256" key="18">
    <source>
        <dbReference type="RuleBase" id="RU003664"/>
    </source>
</evidence>
<keyword evidence="22" id="KW-1185">Reference proteome</keyword>
<dbReference type="Gene3D" id="3.40.50.720">
    <property type="entry name" value="NAD(P)-binding Rossmann-like Domain"/>
    <property type="match status" value="1"/>
</dbReference>
<dbReference type="InterPro" id="IPR013221">
    <property type="entry name" value="Mur_ligase_cen"/>
</dbReference>
<dbReference type="AlphaFoldDB" id="A0A926DU83"/>
<proteinExistence type="inferred from homology"/>
<dbReference type="InterPro" id="IPR036615">
    <property type="entry name" value="Mur_ligase_C_dom_sf"/>
</dbReference>
<dbReference type="SUPFAM" id="SSF53244">
    <property type="entry name" value="MurD-like peptide ligases, peptide-binding domain"/>
    <property type="match status" value="1"/>
</dbReference>
<evidence type="ECO:0000313" key="22">
    <source>
        <dbReference type="Proteomes" id="UP000657006"/>
    </source>
</evidence>
<comment type="caution">
    <text evidence="21">The sequence shown here is derived from an EMBL/GenBank/DDBJ whole genome shotgun (WGS) entry which is preliminary data.</text>
</comment>
<evidence type="ECO:0000256" key="13">
    <source>
        <dbReference type="ARBA" id="ARBA00023316"/>
    </source>
</evidence>
<sequence>MDFQNKTVLVAGLARSGVAAARLCAQKGAAVLVHDMKKQEELKEDTLSPLEGLEIQYLLGEAPGEEILRRLDCMVLSPGIPTDLPYIQRARELGVPVWSEVELGYRLCSSPILGITGTNGKTTTTALTGQIVKAWKPGSLVAGNIGIAFTEIVEKTGPDDIVVMELSSFQLETIDQFHPHISAILNITPDHLNRHKTLEAYIAAKQNIIRNQGVGDFCILNWDDPCLQHMGDGIKGPRVIYFSRKAAIPGGVYVRGEEFVSALEGDVIPICRIDEMKIFGAHNEENALAAIACALCAGVPASIIREELMRFPGVEHRIEFVGCIDGVSYYNDSKATNPDAAIKGLCAMKTPTVLIGGGMDKAISFDPWTALFSGRVKKLILLGETREQIFQSAVSAGYPAEDILRVNTLEEAVRSAADLAEAGDSVLLSPACASWDMFESYEQRGDLFREMVTCLDKANH</sequence>
<keyword evidence="13 17" id="KW-0961">Cell wall biogenesis/degradation</keyword>
<evidence type="ECO:0000256" key="8">
    <source>
        <dbReference type="ARBA" id="ARBA00022598"/>
    </source>
</evidence>
<dbReference type="NCBIfam" id="TIGR01087">
    <property type="entry name" value="murD"/>
    <property type="match status" value="1"/>
</dbReference>
<dbReference type="GO" id="GO:0005524">
    <property type="term" value="F:ATP binding"/>
    <property type="evidence" value="ECO:0007669"/>
    <property type="project" value="UniProtKB-UniRule"/>
</dbReference>
<evidence type="ECO:0000256" key="9">
    <source>
        <dbReference type="ARBA" id="ARBA00022741"/>
    </source>
</evidence>
<dbReference type="PANTHER" id="PTHR43692:SF1">
    <property type="entry name" value="UDP-N-ACETYLMURAMOYLALANINE--D-GLUTAMATE LIGASE"/>
    <property type="match status" value="1"/>
</dbReference>
<evidence type="ECO:0000259" key="20">
    <source>
        <dbReference type="Pfam" id="PF08245"/>
    </source>
</evidence>
<evidence type="ECO:0000256" key="2">
    <source>
        <dbReference type="ARBA" id="ARBA00004496"/>
    </source>
</evidence>
<evidence type="ECO:0000313" key="21">
    <source>
        <dbReference type="EMBL" id="MBC8543817.1"/>
    </source>
</evidence>
<dbReference type="InterPro" id="IPR004101">
    <property type="entry name" value="Mur_ligase_C"/>
</dbReference>
<dbReference type="GO" id="GO:0005737">
    <property type="term" value="C:cytoplasm"/>
    <property type="evidence" value="ECO:0007669"/>
    <property type="project" value="UniProtKB-SubCell"/>
</dbReference>
<evidence type="ECO:0000256" key="5">
    <source>
        <dbReference type="ARBA" id="ARBA00012212"/>
    </source>
</evidence>
<evidence type="ECO:0000256" key="17">
    <source>
        <dbReference type="HAMAP-Rule" id="MF_00639"/>
    </source>
</evidence>
<evidence type="ECO:0000256" key="3">
    <source>
        <dbReference type="ARBA" id="ARBA00004752"/>
    </source>
</evidence>
<evidence type="ECO:0000259" key="19">
    <source>
        <dbReference type="Pfam" id="PF02875"/>
    </source>
</evidence>